<dbReference type="EMBL" id="BJCI01000122">
    <property type="protein sequence ID" value="GCL52553.1"/>
    <property type="molecule type" value="Genomic_DNA"/>
</dbReference>
<evidence type="ECO:0000313" key="1">
    <source>
        <dbReference type="EMBL" id="GCL52553.1"/>
    </source>
</evidence>
<dbReference type="RefSeq" id="WP_159294878.1">
    <property type="nucleotide sequence ID" value="NZ_BJCI01000122.1"/>
</dbReference>
<accession>A0A6H9G4H6</accession>
<evidence type="ECO:0000313" key="2">
    <source>
        <dbReference type="Proteomes" id="UP000435041"/>
    </source>
</evidence>
<reference evidence="1 2" key="1">
    <citation type="submission" date="2019-02" db="EMBL/GenBank/DDBJ databases">
        <title>Draft genome sequence of Arthrospira platensis NIES-3804.</title>
        <authorList>
            <person name="Yamaguchi H."/>
            <person name="Suzuki S."/>
            <person name="Kawachi M."/>
        </authorList>
    </citation>
    <scope>NUCLEOTIDE SEQUENCE [LARGE SCALE GENOMIC DNA]</scope>
    <source>
        <strain evidence="1 2">NIES-3804</strain>
    </source>
</reference>
<sequence length="120" mass="14074">MTTLRFGLTDIELAELLGQKLCLILLWKKRMACGENFRPHCCPDFFDRWELGADDLWKEKGGTPGITNVELAKKLSCSYATVAKWARRVQKGEKFRPYSFPDFFDHWQLRSDNLWEKKEG</sequence>
<comment type="caution">
    <text evidence="1">The sequence shown here is derived from an EMBL/GenBank/DDBJ whole genome shotgun (WGS) entry which is preliminary data.</text>
</comment>
<dbReference type="AlphaFoldDB" id="A0A6H9G4H6"/>
<gene>
    <name evidence="1" type="ORF">NIES3804_41440</name>
</gene>
<organism evidence="1 2">
    <name type="scientific">Microcystis aeruginosa NIES-3804</name>
    <dbReference type="NCBI Taxonomy" id="2517783"/>
    <lineage>
        <taxon>Bacteria</taxon>
        <taxon>Bacillati</taxon>
        <taxon>Cyanobacteriota</taxon>
        <taxon>Cyanophyceae</taxon>
        <taxon>Oscillatoriophycideae</taxon>
        <taxon>Chroococcales</taxon>
        <taxon>Microcystaceae</taxon>
        <taxon>Microcystis</taxon>
    </lineage>
</organism>
<dbReference type="Proteomes" id="UP000435041">
    <property type="component" value="Unassembled WGS sequence"/>
</dbReference>
<proteinExistence type="predicted"/>
<name>A0A6H9G4H6_MICAE</name>
<protein>
    <submittedName>
        <fullName evidence="1">Uncharacterized protein</fullName>
    </submittedName>
</protein>